<feature type="compositionally biased region" description="Low complexity" evidence="1">
    <location>
        <begin position="19"/>
        <end position="29"/>
    </location>
</feature>
<sequence length="36" mass="3534">LGDWTTQRLPVPCSGHLLPTAGGPAEAGPQGPPSPA</sequence>
<dbReference type="Proteomes" id="UP000055048">
    <property type="component" value="Unassembled WGS sequence"/>
</dbReference>
<reference evidence="2 3" key="1">
    <citation type="submission" date="2015-01" db="EMBL/GenBank/DDBJ databases">
        <title>Evolution of Trichinella species and genotypes.</title>
        <authorList>
            <person name="Korhonen P.K."/>
            <person name="Edoardo P."/>
            <person name="Giuseppe L.R."/>
            <person name="Gasser R.B."/>
        </authorList>
    </citation>
    <scope>NUCLEOTIDE SEQUENCE [LARGE SCALE GENOMIC DNA]</scope>
    <source>
        <strain evidence="2">ISS417</strain>
    </source>
</reference>
<accession>A0A0V0SPX1</accession>
<protein>
    <submittedName>
        <fullName evidence="2">Uncharacterized protein</fullName>
    </submittedName>
</protein>
<dbReference type="AlphaFoldDB" id="A0A0V0SPX1"/>
<gene>
    <name evidence="2" type="ORF">T05_13856</name>
</gene>
<dbReference type="EMBL" id="JYDJ01004123">
    <property type="protein sequence ID" value="KRX28729.1"/>
    <property type="molecule type" value="Genomic_DNA"/>
</dbReference>
<name>A0A0V0SPX1_9BILA</name>
<feature type="non-terminal residue" evidence="2">
    <location>
        <position position="1"/>
    </location>
</feature>
<evidence type="ECO:0000256" key="1">
    <source>
        <dbReference type="SAM" id="MobiDB-lite"/>
    </source>
</evidence>
<proteinExistence type="predicted"/>
<keyword evidence="3" id="KW-1185">Reference proteome</keyword>
<feature type="non-terminal residue" evidence="2">
    <location>
        <position position="36"/>
    </location>
</feature>
<comment type="caution">
    <text evidence="2">The sequence shown here is derived from an EMBL/GenBank/DDBJ whole genome shotgun (WGS) entry which is preliminary data.</text>
</comment>
<evidence type="ECO:0000313" key="2">
    <source>
        <dbReference type="EMBL" id="KRX28729.1"/>
    </source>
</evidence>
<feature type="region of interest" description="Disordered" evidence="1">
    <location>
        <begin position="1"/>
        <end position="36"/>
    </location>
</feature>
<evidence type="ECO:0000313" key="3">
    <source>
        <dbReference type="Proteomes" id="UP000055048"/>
    </source>
</evidence>
<organism evidence="2 3">
    <name type="scientific">Trichinella murrelli</name>
    <dbReference type="NCBI Taxonomy" id="144512"/>
    <lineage>
        <taxon>Eukaryota</taxon>
        <taxon>Metazoa</taxon>
        <taxon>Ecdysozoa</taxon>
        <taxon>Nematoda</taxon>
        <taxon>Enoplea</taxon>
        <taxon>Dorylaimia</taxon>
        <taxon>Trichinellida</taxon>
        <taxon>Trichinellidae</taxon>
        <taxon>Trichinella</taxon>
    </lineage>
</organism>